<protein>
    <recommendedName>
        <fullName evidence="2">Metalloendopeptidase</fullName>
        <ecNumber evidence="2">3.4.24.-</ecNumber>
    </recommendedName>
</protein>
<evidence type="ECO:0000256" key="1">
    <source>
        <dbReference type="PROSITE-ProRule" id="PRU01211"/>
    </source>
</evidence>
<dbReference type="PANTHER" id="PTHR10127:SF883">
    <property type="entry name" value="ZINC METALLOPROTEINASE NAS-8"/>
    <property type="match status" value="1"/>
</dbReference>
<dbReference type="InterPro" id="IPR006026">
    <property type="entry name" value="Peptidase_Metallo"/>
</dbReference>
<comment type="caution">
    <text evidence="5">The sequence shown here is derived from an EMBL/GenBank/DDBJ whole genome shotgun (WGS) entry which is preliminary data.</text>
</comment>
<dbReference type="InterPro" id="IPR034035">
    <property type="entry name" value="Astacin-like_dom"/>
</dbReference>
<dbReference type="InterPro" id="IPR001506">
    <property type="entry name" value="Peptidase_M12A"/>
</dbReference>
<dbReference type="SUPFAM" id="SSF55486">
    <property type="entry name" value="Metalloproteases ('zincins'), catalytic domain"/>
    <property type="match status" value="1"/>
</dbReference>
<dbReference type="EMBL" id="CAKKLH010000089">
    <property type="protein sequence ID" value="CAH0102612.1"/>
    <property type="molecule type" value="Genomic_DNA"/>
</dbReference>
<evidence type="ECO:0000313" key="6">
    <source>
        <dbReference type="Proteomes" id="UP000789390"/>
    </source>
</evidence>
<dbReference type="SMART" id="SM00235">
    <property type="entry name" value="ZnMc"/>
    <property type="match status" value="1"/>
</dbReference>
<dbReference type="CDD" id="cd04280">
    <property type="entry name" value="ZnMc_astacin_like"/>
    <property type="match status" value="1"/>
</dbReference>
<keyword evidence="3" id="KW-0472">Membrane</keyword>
<dbReference type="OrthoDB" id="291007at2759"/>
<dbReference type="GO" id="GO:0006508">
    <property type="term" value="P:proteolysis"/>
    <property type="evidence" value="ECO:0007669"/>
    <property type="project" value="UniProtKB-KW"/>
</dbReference>
<reference evidence="5" key="1">
    <citation type="submission" date="2021-11" db="EMBL/GenBank/DDBJ databases">
        <authorList>
            <person name="Schell T."/>
        </authorList>
    </citation>
    <scope>NUCLEOTIDE SEQUENCE</scope>
    <source>
        <strain evidence="5">M5</strain>
    </source>
</reference>
<keyword evidence="3" id="KW-0812">Transmembrane</keyword>
<evidence type="ECO:0000259" key="4">
    <source>
        <dbReference type="PROSITE" id="PS51864"/>
    </source>
</evidence>
<feature type="binding site" evidence="1">
    <location>
        <position position="203"/>
    </location>
    <ligand>
        <name>Zn(2+)</name>
        <dbReference type="ChEBI" id="CHEBI:29105"/>
        <note>catalytic</note>
    </ligand>
</feature>
<feature type="active site" evidence="1">
    <location>
        <position position="204"/>
    </location>
</feature>
<dbReference type="PROSITE" id="PS51864">
    <property type="entry name" value="ASTACIN"/>
    <property type="match status" value="1"/>
</dbReference>
<proteinExistence type="predicted"/>
<dbReference type="GO" id="GO:0004222">
    <property type="term" value="F:metalloendopeptidase activity"/>
    <property type="evidence" value="ECO:0007669"/>
    <property type="project" value="UniProtKB-UniRule"/>
</dbReference>
<dbReference type="PRINTS" id="PR00480">
    <property type="entry name" value="ASTACIN"/>
</dbReference>
<keyword evidence="1 2" id="KW-0378">Hydrolase</keyword>
<dbReference type="Pfam" id="PF01400">
    <property type="entry name" value="Astacin"/>
    <property type="match status" value="1"/>
</dbReference>
<keyword evidence="1 2" id="KW-0862">Zinc</keyword>
<evidence type="ECO:0000313" key="5">
    <source>
        <dbReference type="EMBL" id="CAH0102612.1"/>
    </source>
</evidence>
<comment type="cofactor">
    <cofactor evidence="1 2">
        <name>Zn(2+)</name>
        <dbReference type="ChEBI" id="CHEBI:29105"/>
    </cofactor>
    <text evidence="1 2">Binds 1 zinc ion per subunit.</text>
</comment>
<feature type="domain" description="Peptidase M12A" evidence="4">
    <location>
        <begin position="107"/>
        <end position="306"/>
    </location>
</feature>
<dbReference type="PANTHER" id="PTHR10127">
    <property type="entry name" value="DISCOIDIN, CUB, EGF, LAMININ , AND ZINC METALLOPROTEASE DOMAIN CONTAINING"/>
    <property type="match status" value="1"/>
</dbReference>
<gene>
    <name evidence="5" type="ORF">DGAL_LOCUS5049</name>
</gene>
<sequence length="307" mass="34475">MSQRPLLITIMVIYVACGWLGVTSSPIILTSDGLDDIRSSVPNHTLPSGPTEESEIGLPLTEEELSSNISFYRISGASGSGSDNKIPEELVIQLSGGDIMSLSGDKNAVIDPNSLWPNAQIPYVISASYTSDQRRVIGYAMNEYHSKTCIRFIPRTNQHNYIYIRRDLNVGCWSYVGMNGNGAQYVSLPDYCVSSSYPGSVIHELMHATRFQHEHQRPDQQYYINVNYPNIRPDNHQFFNPFKSNEVNTLGLPYDTKSVMHYPSSFMANNPSIPTMIARSGELNLGNLKGFTQLDIQKINKLYKCRY</sequence>
<evidence type="ECO:0000256" key="3">
    <source>
        <dbReference type="SAM" id="Phobius"/>
    </source>
</evidence>
<evidence type="ECO:0000256" key="2">
    <source>
        <dbReference type="RuleBase" id="RU361183"/>
    </source>
</evidence>
<name>A0A8J2RI99_9CRUS</name>
<feature type="transmembrane region" description="Helical" evidence="3">
    <location>
        <begin position="6"/>
        <end position="29"/>
    </location>
</feature>
<keyword evidence="1 2" id="KW-0482">Metalloprotease</keyword>
<dbReference type="Gene3D" id="3.40.390.10">
    <property type="entry name" value="Collagenase (Catalytic Domain)"/>
    <property type="match status" value="1"/>
</dbReference>
<dbReference type="Proteomes" id="UP000789390">
    <property type="component" value="Unassembled WGS sequence"/>
</dbReference>
<organism evidence="5 6">
    <name type="scientific">Daphnia galeata</name>
    <dbReference type="NCBI Taxonomy" id="27404"/>
    <lineage>
        <taxon>Eukaryota</taxon>
        <taxon>Metazoa</taxon>
        <taxon>Ecdysozoa</taxon>
        <taxon>Arthropoda</taxon>
        <taxon>Crustacea</taxon>
        <taxon>Branchiopoda</taxon>
        <taxon>Diplostraca</taxon>
        <taxon>Cladocera</taxon>
        <taxon>Anomopoda</taxon>
        <taxon>Daphniidae</taxon>
        <taxon>Daphnia</taxon>
    </lineage>
</organism>
<comment type="caution">
    <text evidence="1">Lacks conserved residue(s) required for the propagation of feature annotation.</text>
</comment>
<dbReference type="AlphaFoldDB" id="A0A8J2RI99"/>
<keyword evidence="1 2" id="KW-0479">Metal-binding</keyword>
<dbReference type="EC" id="3.4.24.-" evidence="2"/>
<accession>A0A8J2RI99</accession>
<dbReference type="GO" id="GO:0008270">
    <property type="term" value="F:zinc ion binding"/>
    <property type="evidence" value="ECO:0007669"/>
    <property type="project" value="UniProtKB-UniRule"/>
</dbReference>
<feature type="binding site" evidence="1">
    <location>
        <position position="207"/>
    </location>
    <ligand>
        <name>Zn(2+)</name>
        <dbReference type="ChEBI" id="CHEBI:29105"/>
        <note>catalytic</note>
    </ligand>
</feature>
<dbReference type="FunFam" id="3.40.390.10:FF:000066">
    <property type="entry name" value="Metalloendopeptidase"/>
    <property type="match status" value="1"/>
</dbReference>
<keyword evidence="6" id="KW-1185">Reference proteome</keyword>
<dbReference type="InterPro" id="IPR024079">
    <property type="entry name" value="MetalloPept_cat_dom_sf"/>
</dbReference>
<keyword evidence="1 2" id="KW-0645">Protease</keyword>
<feature type="binding site" evidence="1">
    <location>
        <position position="213"/>
    </location>
    <ligand>
        <name>Zn(2+)</name>
        <dbReference type="ChEBI" id="CHEBI:29105"/>
        <note>catalytic</note>
    </ligand>
</feature>
<keyword evidence="3" id="KW-1133">Transmembrane helix</keyword>